<evidence type="ECO:0000313" key="7">
    <source>
        <dbReference type="EMBL" id="CAG5864656.1"/>
    </source>
</evidence>
<keyword evidence="8" id="KW-1185">Reference proteome</keyword>
<dbReference type="Proteomes" id="UP000677803">
    <property type="component" value="Unassembled WGS sequence"/>
</dbReference>
<dbReference type="Gene3D" id="2.30.29.30">
    <property type="entry name" value="Pleckstrin-homology domain (PH domain)/Phosphotyrosine-binding domain (PTB)"/>
    <property type="match status" value="1"/>
</dbReference>
<evidence type="ECO:0000259" key="5">
    <source>
        <dbReference type="PROSITE" id="PS50001"/>
    </source>
</evidence>
<dbReference type="Pfam" id="PF00017">
    <property type="entry name" value="SH2"/>
    <property type="match status" value="1"/>
</dbReference>
<feature type="compositionally biased region" description="Basic and acidic residues" evidence="4">
    <location>
        <begin position="333"/>
        <end position="347"/>
    </location>
</feature>
<feature type="compositionally biased region" description="Polar residues" evidence="4">
    <location>
        <begin position="385"/>
        <end position="397"/>
    </location>
</feature>
<proteinExistence type="predicted"/>
<dbReference type="InterPro" id="IPR036860">
    <property type="entry name" value="SH2_dom_sf"/>
</dbReference>
<dbReference type="EMBL" id="CAJRST010000002">
    <property type="protein sequence ID" value="CAG5864656.1"/>
    <property type="molecule type" value="Genomic_DNA"/>
</dbReference>
<feature type="compositionally biased region" description="Pro residues" evidence="4">
    <location>
        <begin position="311"/>
        <end position="321"/>
    </location>
</feature>
<dbReference type="Pfam" id="PF00169">
    <property type="entry name" value="PH"/>
    <property type="match status" value="1"/>
</dbReference>
<feature type="domain" description="SH2" evidence="5">
    <location>
        <begin position="168"/>
        <end position="260"/>
    </location>
</feature>
<evidence type="ECO:0000256" key="3">
    <source>
        <dbReference type="PROSITE-ProRule" id="PRU00191"/>
    </source>
</evidence>
<dbReference type="GO" id="GO:0035591">
    <property type="term" value="F:signaling adaptor activity"/>
    <property type="evidence" value="ECO:0007669"/>
    <property type="project" value="InterPro"/>
</dbReference>
<dbReference type="SUPFAM" id="SSF50729">
    <property type="entry name" value="PH domain-like"/>
    <property type="match status" value="1"/>
</dbReference>
<evidence type="ECO:0000259" key="6">
    <source>
        <dbReference type="PROSITE" id="PS50003"/>
    </source>
</evidence>
<evidence type="ECO:0000256" key="4">
    <source>
        <dbReference type="SAM" id="MobiDB-lite"/>
    </source>
</evidence>
<organism evidence="7 8">
    <name type="scientific">Menidia menidia</name>
    <name type="common">Atlantic silverside</name>
    <dbReference type="NCBI Taxonomy" id="238744"/>
    <lineage>
        <taxon>Eukaryota</taxon>
        <taxon>Metazoa</taxon>
        <taxon>Chordata</taxon>
        <taxon>Craniata</taxon>
        <taxon>Vertebrata</taxon>
        <taxon>Euteleostomi</taxon>
        <taxon>Actinopterygii</taxon>
        <taxon>Neopterygii</taxon>
        <taxon>Teleostei</taxon>
        <taxon>Neoteleostei</taxon>
        <taxon>Acanthomorphata</taxon>
        <taxon>Ovalentaria</taxon>
        <taxon>Atherinomorphae</taxon>
        <taxon>Atheriniformes</taxon>
        <taxon>Atherinopsidae</taxon>
        <taxon>Menidiinae</taxon>
        <taxon>Menidia</taxon>
    </lineage>
</organism>
<evidence type="ECO:0000256" key="2">
    <source>
        <dbReference type="ARBA" id="ARBA00022999"/>
    </source>
</evidence>
<dbReference type="InterPro" id="IPR001849">
    <property type="entry name" value="PH_domain"/>
</dbReference>
<dbReference type="PANTHER" id="PTHR16186:SF11">
    <property type="entry name" value="SIGNAL-TRANSDUCING ADAPTOR PROTEIN 2"/>
    <property type="match status" value="1"/>
</dbReference>
<dbReference type="PANTHER" id="PTHR16186">
    <property type="entry name" value="SIGNAL-TRANSDUCING ADAPTOR PROTEIN-RELATED"/>
    <property type="match status" value="1"/>
</dbReference>
<dbReference type="SMART" id="SM00233">
    <property type="entry name" value="PH"/>
    <property type="match status" value="1"/>
</dbReference>
<reference evidence="7" key="1">
    <citation type="submission" date="2021-05" db="EMBL/GenBank/DDBJ databases">
        <authorList>
            <person name="Tigano A."/>
        </authorList>
    </citation>
    <scope>NUCLEOTIDE SEQUENCE</scope>
</reference>
<evidence type="ECO:0000256" key="1">
    <source>
        <dbReference type="ARBA" id="ARBA00022553"/>
    </source>
</evidence>
<sequence>MARRVRRTKNQLPESYYEGYLEKRSFRDKTSQKLWTSLCGKTMFFFNDKRDADYVEKLDLGEFVSVTDDSSPDRNLDTAKFNLQMKDENLKLSAPNAEIRELWKGYIHAVAELLVPSSLNLLPGQIHMLKEVVEKEKDKIKSSVLRTVPESSLLANPKADGPGCFHLVSRVEAELLLEREAERGNFLLRPGRDGASYAVTTRQDLDGAIFKHYRVSRNHEGGFVIDVENPVPCATLHQVVTFMVESTKGSLVPLNMEEPYEKSISECSRPHVVFPCSPNTHTTNGGSPTLAAFISSDCESGERTRHALPDSNPPAVPPKPVSPKIVTSEPDVEENRWCFDRQKTKENEMDDFSAAPRPKPAPRETVKAQMPPVPAPRTTAPANTHSRTVTMKENQIPRSAISELKLRFAQRASSQE</sequence>
<dbReference type="AlphaFoldDB" id="A0A8S4ALQ2"/>
<dbReference type="InterPro" id="IPR039111">
    <property type="entry name" value="STAP1/STAP2"/>
</dbReference>
<dbReference type="InterPro" id="IPR011993">
    <property type="entry name" value="PH-like_dom_sf"/>
</dbReference>
<feature type="domain" description="PH" evidence="6">
    <location>
        <begin position="14"/>
        <end position="112"/>
    </location>
</feature>
<name>A0A8S4ALQ2_9TELE</name>
<dbReference type="OrthoDB" id="6086001at2759"/>
<dbReference type="InterPro" id="IPR000980">
    <property type="entry name" value="SH2"/>
</dbReference>
<dbReference type="Gene3D" id="3.30.505.10">
    <property type="entry name" value="SH2 domain"/>
    <property type="match status" value="1"/>
</dbReference>
<comment type="caution">
    <text evidence="7">The sequence shown here is derived from an EMBL/GenBank/DDBJ whole genome shotgun (WGS) entry which is preliminary data.</text>
</comment>
<gene>
    <name evidence="7" type="ORF">MMEN_LOCUS1653</name>
</gene>
<protein>
    <submittedName>
        <fullName evidence="7">(Atlantic silverside) hypothetical protein</fullName>
    </submittedName>
</protein>
<keyword evidence="1" id="KW-0597">Phosphoprotein</keyword>
<keyword evidence="2 3" id="KW-0727">SH2 domain</keyword>
<dbReference type="SMART" id="SM00252">
    <property type="entry name" value="SH2"/>
    <property type="match status" value="1"/>
</dbReference>
<accession>A0A8S4ALQ2</accession>
<dbReference type="PROSITE" id="PS50003">
    <property type="entry name" value="PH_DOMAIN"/>
    <property type="match status" value="1"/>
</dbReference>
<dbReference type="PROSITE" id="PS50001">
    <property type="entry name" value="SH2"/>
    <property type="match status" value="1"/>
</dbReference>
<dbReference type="SUPFAM" id="SSF55550">
    <property type="entry name" value="SH2 domain"/>
    <property type="match status" value="1"/>
</dbReference>
<feature type="region of interest" description="Disordered" evidence="4">
    <location>
        <begin position="298"/>
        <end position="399"/>
    </location>
</feature>
<evidence type="ECO:0000313" key="8">
    <source>
        <dbReference type="Proteomes" id="UP000677803"/>
    </source>
</evidence>